<comment type="caution">
    <text evidence="1">The sequence shown here is derived from an EMBL/GenBank/DDBJ whole genome shotgun (WGS) entry which is preliminary data.</text>
</comment>
<evidence type="ECO:0000313" key="2">
    <source>
        <dbReference type="Proteomes" id="UP001054889"/>
    </source>
</evidence>
<proteinExistence type="predicted"/>
<reference evidence="1" key="1">
    <citation type="journal article" date="2018" name="DNA Res.">
        <title>Multiple hybrid de novo genome assembly of finger millet, an orphan allotetraploid crop.</title>
        <authorList>
            <person name="Hatakeyama M."/>
            <person name="Aluri S."/>
            <person name="Balachadran M.T."/>
            <person name="Sivarajan S.R."/>
            <person name="Patrignani A."/>
            <person name="Gruter S."/>
            <person name="Poveda L."/>
            <person name="Shimizu-Inatsugi R."/>
            <person name="Baeten J."/>
            <person name="Francoijs K.J."/>
            <person name="Nataraja K.N."/>
            <person name="Reddy Y.A.N."/>
            <person name="Phadnis S."/>
            <person name="Ravikumar R.L."/>
            <person name="Schlapbach R."/>
            <person name="Sreeman S.M."/>
            <person name="Shimizu K.K."/>
        </authorList>
    </citation>
    <scope>NUCLEOTIDE SEQUENCE</scope>
</reference>
<keyword evidence="2" id="KW-1185">Reference proteome</keyword>
<accession>A0AAV5FHR1</accession>
<name>A0AAV5FHR1_ELECO</name>
<dbReference type="AlphaFoldDB" id="A0AAV5FHR1"/>
<organism evidence="1 2">
    <name type="scientific">Eleusine coracana subsp. coracana</name>
    <dbReference type="NCBI Taxonomy" id="191504"/>
    <lineage>
        <taxon>Eukaryota</taxon>
        <taxon>Viridiplantae</taxon>
        <taxon>Streptophyta</taxon>
        <taxon>Embryophyta</taxon>
        <taxon>Tracheophyta</taxon>
        <taxon>Spermatophyta</taxon>
        <taxon>Magnoliopsida</taxon>
        <taxon>Liliopsida</taxon>
        <taxon>Poales</taxon>
        <taxon>Poaceae</taxon>
        <taxon>PACMAD clade</taxon>
        <taxon>Chloridoideae</taxon>
        <taxon>Cynodonteae</taxon>
        <taxon>Eleusininae</taxon>
        <taxon>Eleusine</taxon>
    </lineage>
</organism>
<dbReference type="Proteomes" id="UP001054889">
    <property type="component" value="Unassembled WGS sequence"/>
</dbReference>
<gene>
    <name evidence="1" type="primary">gb24043</name>
    <name evidence="1" type="ORF">PR202_gb24043</name>
</gene>
<dbReference type="EMBL" id="BQKI01000088">
    <property type="protein sequence ID" value="GJN35289.1"/>
    <property type="molecule type" value="Genomic_DNA"/>
</dbReference>
<reference evidence="1" key="2">
    <citation type="submission" date="2021-12" db="EMBL/GenBank/DDBJ databases">
        <title>Resequencing data analysis of finger millet.</title>
        <authorList>
            <person name="Hatakeyama M."/>
            <person name="Aluri S."/>
            <person name="Balachadran M.T."/>
            <person name="Sivarajan S.R."/>
            <person name="Poveda L."/>
            <person name="Shimizu-Inatsugi R."/>
            <person name="Schlapbach R."/>
            <person name="Sreeman S.M."/>
            <person name="Shimizu K.K."/>
        </authorList>
    </citation>
    <scope>NUCLEOTIDE SEQUENCE</scope>
</reference>
<evidence type="ECO:0000313" key="1">
    <source>
        <dbReference type="EMBL" id="GJN35289.1"/>
    </source>
</evidence>
<sequence>MPARRRRPDPALARGNRHPLYPTQLPIRSAFACASPQAAFLMPPTAWWSSRWPSPDQETRGLVARGSSSLARELVGMWGQGVGIAREGRREGFGCRLASLAGELPDWG</sequence>
<protein>
    <submittedName>
        <fullName evidence="1">Uncharacterized protein</fullName>
    </submittedName>
</protein>